<dbReference type="EnsemblPlants" id="PNT64497">
    <property type="protein sequence ID" value="PNT64497"/>
    <property type="gene ID" value="BRADI_4g29315v3"/>
</dbReference>
<evidence type="ECO:0000256" key="1">
    <source>
        <dbReference type="SAM" id="Phobius"/>
    </source>
</evidence>
<dbReference type="Gramene" id="PNT64497">
    <property type="protein sequence ID" value="PNT64497"/>
    <property type="gene ID" value="BRADI_4g29315v3"/>
</dbReference>
<accession>A0A2K2CR38</accession>
<reference evidence="3" key="3">
    <citation type="submission" date="2018-08" db="UniProtKB">
        <authorList>
            <consortium name="EnsemblPlants"/>
        </authorList>
    </citation>
    <scope>IDENTIFICATION</scope>
    <source>
        <strain evidence="3">cv. Bd21</strain>
    </source>
</reference>
<evidence type="ECO:0000313" key="2">
    <source>
        <dbReference type="EMBL" id="PNT64497.1"/>
    </source>
</evidence>
<keyword evidence="1" id="KW-0812">Transmembrane</keyword>
<name>A0A2K2CR38_BRADI</name>
<keyword evidence="1" id="KW-0472">Membrane</keyword>
<protein>
    <submittedName>
        <fullName evidence="2 3">Uncharacterized protein</fullName>
    </submittedName>
</protein>
<reference evidence="2" key="2">
    <citation type="submission" date="2017-06" db="EMBL/GenBank/DDBJ databases">
        <title>WGS assembly of Brachypodium distachyon.</title>
        <authorList>
            <consortium name="The International Brachypodium Initiative"/>
            <person name="Lucas S."/>
            <person name="Harmon-Smith M."/>
            <person name="Lail K."/>
            <person name="Tice H."/>
            <person name="Grimwood J."/>
            <person name="Bruce D."/>
            <person name="Barry K."/>
            <person name="Shu S."/>
            <person name="Lindquist E."/>
            <person name="Wang M."/>
            <person name="Pitluck S."/>
            <person name="Vogel J.P."/>
            <person name="Garvin D.F."/>
            <person name="Mockler T.C."/>
            <person name="Schmutz J."/>
            <person name="Rokhsar D."/>
            <person name="Bevan M.W."/>
        </authorList>
    </citation>
    <scope>NUCLEOTIDE SEQUENCE</scope>
    <source>
        <strain evidence="2">Bd21</strain>
    </source>
</reference>
<dbReference type="Proteomes" id="UP000008810">
    <property type="component" value="Chromosome 4"/>
</dbReference>
<proteinExistence type="predicted"/>
<gene>
    <name evidence="2" type="ORF">BRADI_4g29315v3</name>
</gene>
<sequence>MNLDAAYEKYRNVQIRGYIIRKRTETHNERSKKRAFPASESHTHLALECSRSRVVFQMLGIDVVRVRQIDDLFIHGKSMVAQNKVAAWEVVIVAILWNIWLARNRKVFDGQIISVPRVVRQCSETLNLCSMKTDWNTHFP</sequence>
<evidence type="ECO:0000313" key="3">
    <source>
        <dbReference type="EnsemblPlants" id="PNT64497"/>
    </source>
</evidence>
<feature type="transmembrane region" description="Helical" evidence="1">
    <location>
        <begin position="85"/>
        <end position="102"/>
    </location>
</feature>
<organism evidence="2">
    <name type="scientific">Brachypodium distachyon</name>
    <name type="common">Purple false brome</name>
    <name type="synonym">Trachynia distachya</name>
    <dbReference type="NCBI Taxonomy" id="15368"/>
    <lineage>
        <taxon>Eukaryota</taxon>
        <taxon>Viridiplantae</taxon>
        <taxon>Streptophyta</taxon>
        <taxon>Embryophyta</taxon>
        <taxon>Tracheophyta</taxon>
        <taxon>Spermatophyta</taxon>
        <taxon>Magnoliopsida</taxon>
        <taxon>Liliopsida</taxon>
        <taxon>Poales</taxon>
        <taxon>Poaceae</taxon>
        <taxon>BOP clade</taxon>
        <taxon>Pooideae</taxon>
        <taxon>Stipodae</taxon>
        <taxon>Brachypodieae</taxon>
        <taxon>Brachypodium</taxon>
    </lineage>
</organism>
<evidence type="ECO:0000313" key="4">
    <source>
        <dbReference type="Proteomes" id="UP000008810"/>
    </source>
</evidence>
<keyword evidence="4" id="KW-1185">Reference proteome</keyword>
<reference evidence="2 3" key="1">
    <citation type="journal article" date="2010" name="Nature">
        <title>Genome sequencing and analysis of the model grass Brachypodium distachyon.</title>
        <authorList>
            <consortium name="International Brachypodium Initiative"/>
        </authorList>
    </citation>
    <scope>NUCLEOTIDE SEQUENCE [LARGE SCALE GENOMIC DNA]</scope>
    <source>
        <strain evidence="2 3">Bd21</strain>
    </source>
</reference>
<dbReference type="EMBL" id="CM000883">
    <property type="protein sequence ID" value="PNT64497.1"/>
    <property type="molecule type" value="Genomic_DNA"/>
</dbReference>
<dbReference type="OrthoDB" id="1050068at2759"/>
<keyword evidence="1" id="KW-1133">Transmembrane helix</keyword>
<dbReference type="InParanoid" id="A0A2K2CR38"/>
<dbReference type="AlphaFoldDB" id="A0A2K2CR38"/>